<comment type="caution">
    <text evidence="9">The sequence shown here is derived from an EMBL/GenBank/DDBJ whole genome shotgun (WGS) entry which is preliminary data.</text>
</comment>
<evidence type="ECO:0000256" key="2">
    <source>
        <dbReference type="ARBA" id="ARBA00022448"/>
    </source>
</evidence>
<keyword evidence="6 7" id="KW-0472">Membrane</keyword>
<gene>
    <name evidence="9" type="ORF">ABIE21_001989</name>
</gene>
<keyword evidence="4 7" id="KW-0812">Transmembrane</keyword>
<feature type="transmembrane region" description="Helical" evidence="7">
    <location>
        <begin position="12"/>
        <end position="32"/>
    </location>
</feature>
<evidence type="ECO:0000256" key="3">
    <source>
        <dbReference type="ARBA" id="ARBA00022475"/>
    </source>
</evidence>
<name>A0ABV2QN55_9MICO</name>
<dbReference type="Gene3D" id="1.10.3720.10">
    <property type="entry name" value="MetI-like"/>
    <property type="match status" value="1"/>
</dbReference>
<evidence type="ECO:0000313" key="9">
    <source>
        <dbReference type="EMBL" id="MET4582479.1"/>
    </source>
</evidence>
<feature type="transmembrane region" description="Helical" evidence="7">
    <location>
        <begin position="66"/>
        <end position="95"/>
    </location>
</feature>
<keyword evidence="3" id="KW-1003">Cell membrane</keyword>
<accession>A0ABV2QN55</accession>
<dbReference type="PROSITE" id="PS50928">
    <property type="entry name" value="ABC_TM1"/>
    <property type="match status" value="1"/>
</dbReference>
<proteinExistence type="inferred from homology"/>
<keyword evidence="10" id="KW-1185">Reference proteome</keyword>
<feature type="transmembrane region" description="Helical" evidence="7">
    <location>
        <begin position="182"/>
        <end position="201"/>
    </location>
</feature>
<feature type="domain" description="ABC transmembrane type-1" evidence="8">
    <location>
        <begin position="70"/>
        <end position="261"/>
    </location>
</feature>
<evidence type="ECO:0000313" key="10">
    <source>
        <dbReference type="Proteomes" id="UP001549257"/>
    </source>
</evidence>
<dbReference type="InterPro" id="IPR035906">
    <property type="entry name" value="MetI-like_sf"/>
</dbReference>
<feature type="transmembrane region" description="Helical" evidence="7">
    <location>
        <begin position="238"/>
        <end position="260"/>
    </location>
</feature>
<evidence type="ECO:0000256" key="6">
    <source>
        <dbReference type="ARBA" id="ARBA00023136"/>
    </source>
</evidence>
<dbReference type="SUPFAM" id="SSF161098">
    <property type="entry name" value="MetI-like"/>
    <property type="match status" value="1"/>
</dbReference>
<dbReference type="PANTHER" id="PTHR43744:SF12">
    <property type="entry name" value="ABC TRANSPORTER PERMEASE PROTEIN MG189-RELATED"/>
    <property type="match status" value="1"/>
</dbReference>
<evidence type="ECO:0000256" key="7">
    <source>
        <dbReference type="RuleBase" id="RU363032"/>
    </source>
</evidence>
<dbReference type="Proteomes" id="UP001549257">
    <property type="component" value="Unassembled WGS sequence"/>
</dbReference>
<dbReference type="RefSeq" id="WP_354024666.1">
    <property type="nucleotide sequence ID" value="NZ_JBEPSJ010000002.1"/>
</dbReference>
<feature type="transmembrane region" description="Helical" evidence="7">
    <location>
        <begin position="107"/>
        <end position="127"/>
    </location>
</feature>
<comment type="similarity">
    <text evidence="7">Belongs to the binding-protein-dependent transport system permease family.</text>
</comment>
<organism evidence="9 10">
    <name type="scientific">Conyzicola nivalis</name>
    <dbReference type="NCBI Taxonomy" id="1477021"/>
    <lineage>
        <taxon>Bacteria</taxon>
        <taxon>Bacillati</taxon>
        <taxon>Actinomycetota</taxon>
        <taxon>Actinomycetes</taxon>
        <taxon>Micrococcales</taxon>
        <taxon>Microbacteriaceae</taxon>
        <taxon>Conyzicola</taxon>
    </lineage>
</organism>
<dbReference type="EMBL" id="JBEPSJ010000002">
    <property type="protein sequence ID" value="MET4582479.1"/>
    <property type="molecule type" value="Genomic_DNA"/>
</dbReference>
<dbReference type="CDD" id="cd06261">
    <property type="entry name" value="TM_PBP2"/>
    <property type="match status" value="1"/>
</dbReference>
<dbReference type="PANTHER" id="PTHR43744">
    <property type="entry name" value="ABC TRANSPORTER PERMEASE PROTEIN MG189-RELATED-RELATED"/>
    <property type="match status" value="1"/>
</dbReference>
<evidence type="ECO:0000256" key="5">
    <source>
        <dbReference type="ARBA" id="ARBA00022989"/>
    </source>
</evidence>
<evidence type="ECO:0000259" key="8">
    <source>
        <dbReference type="PROSITE" id="PS50928"/>
    </source>
</evidence>
<dbReference type="Pfam" id="PF00528">
    <property type="entry name" value="BPD_transp_1"/>
    <property type="match status" value="1"/>
</dbReference>
<dbReference type="InterPro" id="IPR000515">
    <property type="entry name" value="MetI-like"/>
</dbReference>
<feature type="transmembrane region" description="Helical" evidence="7">
    <location>
        <begin position="139"/>
        <end position="161"/>
    </location>
</feature>
<sequence>MSVQSRRPNVLGAVGGFVWLAVIIVPIYYVVITSLRRQEGYFTDNQLLPPSNPTLESYALVLERGFLLYLGNSVIVTVATVAVTVAVSLMAAFVIVRSTRWTARVSFTLLLMGLAIPLQATIVPLFYMLSKAGLYDSLLAIILPSIGFAIPVTVLILVNFVRDIPKELFESMRVDGSGQWRILWSLVFPLARPAIVTVAVYDALTVWNGFLFALVLTQSPENRVLPLSLWTFQGEFNVNVPGIMAAVVLSTLPILALYILGRRQLVSGMTAGFSK</sequence>
<evidence type="ECO:0000256" key="1">
    <source>
        <dbReference type="ARBA" id="ARBA00004651"/>
    </source>
</evidence>
<keyword evidence="2 7" id="KW-0813">Transport</keyword>
<reference evidence="9 10" key="1">
    <citation type="submission" date="2024-06" db="EMBL/GenBank/DDBJ databases">
        <title>Sorghum-associated microbial communities from plants grown in Nebraska, USA.</title>
        <authorList>
            <person name="Schachtman D."/>
        </authorList>
    </citation>
    <scope>NUCLEOTIDE SEQUENCE [LARGE SCALE GENOMIC DNA]</scope>
    <source>
        <strain evidence="9 10">2857</strain>
    </source>
</reference>
<protein>
    <submittedName>
        <fullName evidence="9">Raffinose/stachyose/melibiose transport system permease protein</fullName>
    </submittedName>
</protein>
<evidence type="ECO:0000256" key="4">
    <source>
        <dbReference type="ARBA" id="ARBA00022692"/>
    </source>
</evidence>
<keyword evidence="5 7" id="KW-1133">Transmembrane helix</keyword>
<comment type="subcellular location">
    <subcellularLocation>
        <location evidence="1 7">Cell membrane</location>
        <topology evidence="1 7">Multi-pass membrane protein</topology>
    </subcellularLocation>
</comment>